<dbReference type="Proteomes" id="UP000605733">
    <property type="component" value="Unassembled WGS sequence"/>
</dbReference>
<proteinExistence type="predicted"/>
<comment type="caution">
    <text evidence="6">The sequence shown here is derived from an EMBL/GenBank/DDBJ whole genome shotgun (WGS) entry which is preliminary data.</text>
</comment>
<feature type="region of interest" description="Disordered" evidence="4">
    <location>
        <begin position="26"/>
        <end position="57"/>
    </location>
</feature>
<name>A0ABQ1WAD3_9FLAO</name>
<evidence type="ECO:0000313" key="6">
    <source>
        <dbReference type="EMBL" id="GGG23149.1"/>
    </source>
</evidence>
<evidence type="ECO:0000256" key="4">
    <source>
        <dbReference type="SAM" id="MobiDB-lite"/>
    </source>
</evidence>
<dbReference type="SUPFAM" id="SSF50199">
    <property type="entry name" value="Staphylococcal nuclease"/>
    <property type="match status" value="1"/>
</dbReference>
<dbReference type="PANTHER" id="PTHR12302:SF3">
    <property type="entry name" value="SERINE_THREONINE-PROTEIN KINASE 31"/>
    <property type="match status" value="1"/>
</dbReference>
<dbReference type="InterPro" id="IPR016071">
    <property type="entry name" value="Staphylococal_nuclease_OB-fold"/>
</dbReference>
<evidence type="ECO:0000259" key="5">
    <source>
        <dbReference type="PROSITE" id="PS50830"/>
    </source>
</evidence>
<dbReference type="SMART" id="SM00318">
    <property type="entry name" value="SNc"/>
    <property type="match status" value="1"/>
</dbReference>
<evidence type="ECO:0000313" key="7">
    <source>
        <dbReference type="Proteomes" id="UP000605733"/>
    </source>
</evidence>
<feature type="domain" description="TNase-like" evidence="5">
    <location>
        <begin position="60"/>
        <end position="184"/>
    </location>
</feature>
<dbReference type="EMBL" id="BMIX01000001">
    <property type="protein sequence ID" value="GGG23149.1"/>
    <property type="molecule type" value="Genomic_DNA"/>
</dbReference>
<protein>
    <recommendedName>
        <fullName evidence="5">TNase-like domain-containing protein</fullName>
    </recommendedName>
</protein>
<dbReference type="RefSeq" id="WP_011710465.1">
    <property type="nucleotide sequence ID" value="NZ_BMIX01000001.1"/>
</dbReference>
<keyword evidence="3" id="KW-0378">Hydrolase</keyword>
<dbReference type="InterPro" id="IPR035437">
    <property type="entry name" value="SNase_OB-fold_sf"/>
</dbReference>
<reference evidence="7" key="1">
    <citation type="journal article" date="2019" name="Int. J. Syst. Evol. Microbiol.">
        <title>The Global Catalogue of Microorganisms (GCM) 10K type strain sequencing project: providing services to taxonomists for standard genome sequencing and annotation.</title>
        <authorList>
            <consortium name="The Broad Institute Genomics Platform"/>
            <consortium name="The Broad Institute Genome Sequencing Center for Infectious Disease"/>
            <person name="Wu L."/>
            <person name="Ma J."/>
        </authorList>
    </citation>
    <scope>NUCLEOTIDE SEQUENCE [LARGE SCALE GENOMIC DNA]</scope>
    <source>
        <strain evidence="7">CGMCC 1.15422</strain>
    </source>
</reference>
<keyword evidence="7" id="KW-1185">Reference proteome</keyword>
<accession>A0ABQ1WAD3</accession>
<gene>
    <name evidence="6" type="ORF">GCM10011532_02820</name>
</gene>
<organism evidence="6 7">
    <name type="scientific">Christiangramia forsetii</name>
    <dbReference type="NCBI Taxonomy" id="411153"/>
    <lineage>
        <taxon>Bacteria</taxon>
        <taxon>Pseudomonadati</taxon>
        <taxon>Bacteroidota</taxon>
        <taxon>Flavobacteriia</taxon>
        <taxon>Flavobacteriales</taxon>
        <taxon>Flavobacteriaceae</taxon>
        <taxon>Christiangramia</taxon>
    </lineage>
</organism>
<dbReference type="PROSITE" id="PS50830">
    <property type="entry name" value="TNASE_3"/>
    <property type="match status" value="1"/>
</dbReference>
<dbReference type="Gene3D" id="2.40.50.90">
    <property type="match status" value="1"/>
</dbReference>
<evidence type="ECO:0000256" key="3">
    <source>
        <dbReference type="ARBA" id="ARBA00022801"/>
    </source>
</evidence>
<sequence length="194" mass="21833">MALDFKLFLISSLILLSSCKRSVSNSVAVSDNPSDRLESVESNTESKPDSKENKKSEGQISLEAKIIRIVDGDTAELLYGELPITLRLQHIDAPEKRGSQAYGNKAKTVLSDLCFSQQVTILTEGDFDMGGRMIGEIINEEGLNVNKEMVRLGFAWHFKKYSSDMSYDKLEKEARSLKRGLWQEPNPIAPWDFR</sequence>
<dbReference type="PANTHER" id="PTHR12302">
    <property type="entry name" value="EBNA2 BINDING PROTEIN P100"/>
    <property type="match status" value="1"/>
</dbReference>
<dbReference type="Pfam" id="PF00565">
    <property type="entry name" value="SNase"/>
    <property type="match status" value="1"/>
</dbReference>
<evidence type="ECO:0000256" key="2">
    <source>
        <dbReference type="ARBA" id="ARBA00022759"/>
    </source>
</evidence>
<evidence type="ECO:0000256" key="1">
    <source>
        <dbReference type="ARBA" id="ARBA00022722"/>
    </source>
</evidence>
<dbReference type="PROSITE" id="PS51257">
    <property type="entry name" value="PROKAR_LIPOPROTEIN"/>
    <property type="match status" value="1"/>
</dbReference>
<keyword evidence="2" id="KW-0255">Endonuclease</keyword>
<keyword evidence="1" id="KW-0540">Nuclease</keyword>
<feature type="compositionally biased region" description="Basic and acidic residues" evidence="4">
    <location>
        <begin position="33"/>
        <end position="57"/>
    </location>
</feature>